<dbReference type="GO" id="GO:0015140">
    <property type="term" value="F:malate transmembrane transporter activity"/>
    <property type="evidence" value="ECO:0007669"/>
    <property type="project" value="UniProtKB-ARBA"/>
</dbReference>
<protein>
    <submittedName>
        <fullName evidence="9">2-oxoglutarate/malate translocator</fullName>
    </submittedName>
</protein>
<gene>
    <name evidence="9" type="ORF">Bathy06g04690</name>
</gene>
<dbReference type="OrthoDB" id="1695362at2759"/>
<comment type="similarity">
    <text evidence="2">Belongs to the SLC13A/DASS transporter (TC 2.A.47) family. DIT1 subfamily.</text>
</comment>
<feature type="compositionally biased region" description="Basic and acidic residues" evidence="7">
    <location>
        <begin position="35"/>
        <end position="56"/>
    </location>
</feature>
<dbReference type="Pfam" id="PF00939">
    <property type="entry name" value="Na_sulph_symp"/>
    <property type="match status" value="1"/>
</dbReference>
<dbReference type="NCBIfam" id="TIGR00785">
    <property type="entry name" value="dass"/>
    <property type="match status" value="1"/>
</dbReference>
<evidence type="ECO:0000256" key="1">
    <source>
        <dbReference type="ARBA" id="ARBA00004478"/>
    </source>
</evidence>
<name>K8F645_9CHLO</name>
<feature type="transmembrane region" description="Helical" evidence="8">
    <location>
        <begin position="568"/>
        <end position="588"/>
    </location>
</feature>
<keyword evidence="5 8" id="KW-1133">Transmembrane helix</keyword>
<dbReference type="GeneID" id="19015450"/>
<feature type="transmembrane region" description="Helical" evidence="8">
    <location>
        <begin position="445"/>
        <end position="469"/>
    </location>
</feature>
<evidence type="ECO:0000256" key="6">
    <source>
        <dbReference type="ARBA" id="ARBA00023136"/>
    </source>
</evidence>
<keyword evidence="6 8" id="KW-0472">Membrane</keyword>
<evidence type="ECO:0000256" key="8">
    <source>
        <dbReference type="SAM" id="Phobius"/>
    </source>
</evidence>
<proteinExistence type="inferred from homology"/>
<dbReference type="AlphaFoldDB" id="K8F645"/>
<keyword evidence="10" id="KW-1185">Reference proteome</keyword>
<dbReference type="EMBL" id="FO082273">
    <property type="protein sequence ID" value="CCO17023.1"/>
    <property type="molecule type" value="Genomic_DNA"/>
</dbReference>
<dbReference type="KEGG" id="bpg:Bathy06g04690"/>
<feature type="compositionally biased region" description="Polar residues" evidence="7">
    <location>
        <begin position="20"/>
        <end position="32"/>
    </location>
</feature>
<evidence type="ECO:0000256" key="7">
    <source>
        <dbReference type="SAM" id="MobiDB-lite"/>
    </source>
</evidence>
<dbReference type="eggNOG" id="ENOG502QQ8W">
    <property type="taxonomic scope" value="Eukaryota"/>
</dbReference>
<feature type="transmembrane region" description="Helical" evidence="8">
    <location>
        <begin position="295"/>
        <end position="318"/>
    </location>
</feature>
<feature type="transmembrane region" description="Helical" evidence="8">
    <location>
        <begin position="392"/>
        <end position="409"/>
    </location>
</feature>
<evidence type="ECO:0000313" key="10">
    <source>
        <dbReference type="Proteomes" id="UP000198341"/>
    </source>
</evidence>
<dbReference type="InterPro" id="IPR030676">
    <property type="entry name" value="CitT-rel"/>
</dbReference>
<feature type="transmembrane region" description="Helical" evidence="8">
    <location>
        <begin position="192"/>
        <end position="217"/>
    </location>
</feature>
<dbReference type="PANTHER" id="PTHR42826">
    <property type="entry name" value="DICARBOXYLATE TRANSPORTER 2.1, CHLOROPLASTIC"/>
    <property type="match status" value="1"/>
</dbReference>
<feature type="transmembrane region" description="Helical" evidence="8">
    <location>
        <begin position="132"/>
        <end position="151"/>
    </location>
</feature>
<keyword evidence="4" id="KW-0934">Plastid</keyword>
<dbReference type="InterPro" id="IPR001898">
    <property type="entry name" value="SLC13A/DASS"/>
</dbReference>
<evidence type="ECO:0000256" key="4">
    <source>
        <dbReference type="ARBA" id="ARBA00022780"/>
    </source>
</evidence>
<evidence type="ECO:0000256" key="3">
    <source>
        <dbReference type="ARBA" id="ARBA00022692"/>
    </source>
</evidence>
<feature type="transmembrane region" description="Helical" evidence="8">
    <location>
        <begin position="262"/>
        <end position="283"/>
    </location>
</feature>
<dbReference type="RefSeq" id="XP_007512423.1">
    <property type="nucleotide sequence ID" value="XM_007512361.1"/>
</dbReference>
<dbReference type="Proteomes" id="UP000198341">
    <property type="component" value="Chromosome 6"/>
</dbReference>
<feature type="transmembrane region" description="Helical" evidence="8">
    <location>
        <begin position="481"/>
        <end position="502"/>
    </location>
</feature>
<dbReference type="STRING" id="41875.K8F645"/>
<feature type="transmembrane region" description="Helical" evidence="8">
    <location>
        <begin position="229"/>
        <end position="250"/>
    </location>
</feature>
<keyword evidence="3 8" id="KW-0812">Transmembrane</keyword>
<evidence type="ECO:0000313" key="9">
    <source>
        <dbReference type="EMBL" id="CCO17023.1"/>
    </source>
</evidence>
<keyword evidence="4" id="KW-1001">Plastid inner membrane</keyword>
<comment type="subcellular location">
    <subcellularLocation>
        <location evidence="1">Plastid</location>
        <location evidence="1">Chloroplast inner membrane</location>
        <topology evidence="1">Multi-pass membrane protein</topology>
    </subcellularLocation>
</comment>
<feature type="transmembrane region" description="Helical" evidence="8">
    <location>
        <begin position="338"/>
        <end position="362"/>
    </location>
</feature>
<feature type="region of interest" description="Disordered" evidence="7">
    <location>
        <begin position="20"/>
        <end position="67"/>
    </location>
</feature>
<dbReference type="GO" id="GO:0009706">
    <property type="term" value="C:chloroplast inner membrane"/>
    <property type="evidence" value="ECO:0007669"/>
    <property type="project" value="UniProtKB-SubCell"/>
</dbReference>
<accession>K8F645</accession>
<evidence type="ECO:0000256" key="5">
    <source>
        <dbReference type="ARBA" id="ARBA00022989"/>
    </source>
</evidence>
<organism evidence="9 10">
    <name type="scientific">Bathycoccus prasinos</name>
    <dbReference type="NCBI Taxonomy" id="41875"/>
    <lineage>
        <taxon>Eukaryota</taxon>
        <taxon>Viridiplantae</taxon>
        <taxon>Chlorophyta</taxon>
        <taxon>Mamiellophyceae</taxon>
        <taxon>Mamiellales</taxon>
        <taxon>Bathycoccaceae</taxon>
        <taxon>Bathycoccus</taxon>
    </lineage>
</organism>
<evidence type="ECO:0000256" key="2">
    <source>
        <dbReference type="ARBA" id="ARBA00007349"/>
    </source>
</evidence>
<feature type="compositionally biased region" description="Polar residues" evidence="7">
    <location>
        <begin position="57"/>
        <end position="67"/>
    </location>
</feature>
<reference evidence="9 10" key="1">
    <citation type="submission" date="2011-10" db="EMBL/GenBank/DDBJ databases">
        <authorList>
            <person name="Genoscope - CEA"/>
        </authorList>
    </citation>
    <scope>NUCLEOTIDE SEQUENCE [LARGE SCALE GENOMIC DNA]</scope>
    <source>
        <strain evidence="9 10">RCC 1105</strain>
    </source>
</reference>
<sequence>MRSTSSLIATTNLNSRSNVINKTNKVGASSSVGHDGAKRGDRFVQKSFNTDDEKSNARITTSSSQQKRLTSQQLALFAAHYHHHAASNNKRRGQKTNSTKGKSDANVVTFAAASSSGNSALVNGKGANAKNLGYSVLAGLLLWICPAPAGVTAQAWHLFAVFVATIVGIITQPLPLGAVAMIGLGVSMTTGLLPFSAAFSAFASEIPWLIAIAFFLARGFIKTGLGNRIAYYIVSLFGASTLGLTYSLVFSEALLAPAIPSLAARAGGIFLPLAKALCVACGSDPANKTEKKMGSYVMTTVFQTSTITSGMFITAMAANPLSVNLAAAVTGITITWGQWALAASVPGLICLILAPLVLYVLYPPEVKDSPEAPAKAKEELAKLGPMSGDEKIMSFALGLTVLLWVFGASVGVGSVAAALNGLTILLVSGVISWKECLAEGPAWDTLTWFAALIAMASYLQKYGLIPWFADSVVKVVSGMGLAWQPAFLVVVLLYFYSHYLFASGAAHIGAMYTAFLSVLIACGAPPLVSAIILGIFSNIMGCTTHYGIGSAPPFFGAGYVPLGTWWKIGFGMSIMYITIFLGVGFPWFKIIGLM</sequence>
<feature type="transmembrane region" description="Helical" evidence="8">
    <location>
        <begin position="158"/>
        <end position="186"/>
    </location>
</feature>